<dbReference type="RefSeq" id="WP_209456002.1">
    <property type="nucleotide sequence ID" value="NZ_BAAACS010000012.1"/>
</dbReference>
<dbReference type="InterPro" id="IPR038763">
    <property type="entry name" value="DHH_sf"/>
</dbReference>
<dbReference type="Gene3D" id="3.90.1640.10">
    <property type="entry name" value="inorganic pyrophosphatase (n-terminal core)"/>
    <property type="match status" value="1"/>
</dbReference>
<evidence type="ECO:0000259" key="2">
    <source>
        <dbReference type="Pfam" id="PF02272"/>
    </source>
</evidence>
<dbReference type="SUPFAM" id="SSF64182">
    <property type="entry name" value="DHH phosphoesterases"/>
    <property type="match status" value="1"/>
</dbReference>
<dbReference type="EC" id="3.1.13.3" evidence="3"/>
<dbReference type="Pfam" id="PF02272">
    <property type="entry name" value="DHHA1"/>
    <property type="match status" value="1"/>
</dbReference>
<comment type="caution">
    <text evidence="3">The sequence shown here is derived from an EMBL/GenBank/DDBJ whole genome shotgun (WGS) entry which is preliminary data.</text>
</comment>
<evidence type="ECO:0000313" key="4">
    <source>
        <dbReference type="Proteomes" id="UP000767291"/>
    </source>
</evidence>
<protein>
    <submittedName>
        <fullName evidence="3">Phosphoesterase RecJ-like protein</fullName>
        <ecNumber evidence="3">3.1.13.3</ecNumber>
        <ecNumber evidence="3">3.1.3.7</ecNumber>
    </submittedName>
</protein>
<dbReference type="Pfam" id="PF01368">
    <property type="entry name" value="DHH"/>
    <property type="match status" value="1"/>
</dbReference>
<evidence type="ECO:0000259" key="1">
    <source>
        <dbReference type="Pfam" id="PF01368"/>
    </source>
</evidence>
<reference evidence="3 4" key="1">
    <citation type="submission" date="2021-03" db="EMBL/GenBank/DDBJ databases">
        <title>Genomic Encyclopedia of Type Strains, Phase IV (KMG-IV): sequencing the most valuable type-strain genomes for metagenomic binning, comparative biology and taxonomic classification.</title>
        <authorList>
            <person name="Goeker M."/>
        </authorList>
    </citation>
    <scope>NUCLEOTIDE SEQUENCE [LARGE SCALE GENOMIC DNA]</scope>
    <source>
        <strain evidence="3 4">DSM 1289</strain>
    </source>
</reference>
<dbReference type="InterPro" id="IPR051319">
    <property type="entry name" value="Oligoribo/pAp-PDE_c-di-AMP_PDE"/>
</dbReference>
<gene>
    <name evidence="3" type="ORF">J2Z43_000882</name>
</gene>
<dbReference type="EC" id="3.1.3.7" evidence="3"/>
<dbReference type="PANTHER" id="PTHR47618">
    <property type="entry name" value="BIFUNCTIONAL OLIGORIBONUCLEASE AND PAP PHOSPHATASE NRNA"/>
    <property type="match status" value="1"/>
</dbReference>
<keyword evidence="4" id="KW-1185">Reference proteome</keyword>
<evidence type="ECO:0000313" key="3">
    <source>
        <dbReference type="EMBL" id="MBP1854492.1"/>
    </source>
</evidence>
<dbReference type="Proteomes" id="UP000767291">
    <property type="component" value="Unassembled WGS sequence"/>
</dbReference>
<dbReference type="Gene3D" id="3.10.310.30">
    <property type="match status" value="1"/>
</dbReference>
<name>A0ABS4E994_9FIRM</name>
<keyword evidence="3" id="KW-0378">Hydrolase</keyword>
<proteinExistence type="predicted"/>
<dbReference type="InterPro" id="IPR003156">
    <property type="entry name" value="DHHA1_dom"/>
</dbReference>
<feature type="domain" description="DHHA1" evidence="2">
    <location>
        <begin position="239"/>
        <end position="325"/>
    </location>
</feature>
<organism evidence="3 4">
    <name type="scientific">Metaclostridioides mangenotii</name>
    <dbReference type="NCBI Taxonomy" id="1540"/>
    <lineage>
        <taxon>Bacteria</taxon>
        <taxon>Bacillati</taxon>
        <taxon>Bacillota</taxon>
        <taxon>Clostridia</taxon>
        <taxon>Peptostreptococcales</taxon>
        <taxon>Peptostreptococcaceae</taxon>
        <taxon>Metaclostridioides</taxon>
    </lineage>
</organism>
<sequence length="330" mass="36439">MTNSIDNILKCIEENETFLVTSHVSPDGDNLGSTLATYYALKKLGKKVFYVLDDTIPLNMNFLVDGVEKLSSQEFSQNDYVVITLDCGDKNRICIDKTLIEGAKVLVTIDHHASNDGYGDINFIDTEASSTCELVYRLLSRYKKLNGVNLIDEKIATALYTGLVTDTGNFSYTNADEESFEVARNLLMMGAKKEDIIINVFQSNSFSYYKLLGEALNTLEVHGSEVACITLTKDMLDRNDISYNDVDGITTYTRDIKGINIGILFKQRNENEVKVSLRSKNNTDVSKIAQVFGGGGHTRAAGCTIADSVDVAKKKVLDAVLNTLQGEINE</sequence>
<accession>A0ABS4E994</accession>
<dbReference type="InterPro" id="IPR001667">
    <property type="entry name" value="DDH_dom"/>
</dbReference>
<dbReference type="PANTHER" id="PTHR47618:SF1">
    <property type="entry name" value="BIFUNCTIONAL OLIGORIBONUCLEASE AND PAP PHOSPHATASE NRNA"/>
    <property type="match status" value="1"/>
</dbReference>
<dbReference type="EMBL" id="JAGGJX010000001">
    <property type="protein sequence ID" value="MBP1854492.1"/>
    <property type="molecule type" value="Genomic_DNA"/>
</dbReference>
<dbReference type="GO" id="GO:0008441">
    <property type="term" value="F:3'(2'),5'-bisphosphate nucleotidase activity"/>
    <property type="evidence" value="ECO:0007669"/>
    <property type="project" value="UniProtKB-EC"/>
</dbReference>
<feature type="domain" description="DDH" evidence="1">
    <location>
        <begin position="18"/>
        <end position="162"/>
    </location>
</feature>